<protein>
    <submittedName>
        <fullName evidence="4">IEC3 subunit of the Ino80 complex, chromatin re-modelling-domain-containing protein</fullName>
    </submittedName>
</protein>
<comment type="caution">
    <text evidence="4">The sequence shown here is derived from an EMBL/GenBank/DDBJ whole genome shotgun (WGS) entry which is preliminary data.</text>
</comment>
<proteinExistence type="predicted"/>
<dbReference type="Pfam" id="PF24244">
    <property type="entry name" value="Iec3-like_M"/>
    <property type="match status" value="1"/>
</dbReference>
<feature type="region of interest" description="Disordered" evidence="1">
    <location>
        <begin position="1"/>
        <end position="20"/>
    </location>
</feature>
<feature type="domain" description="INO80 complex subunit 3-like middle region" evidence="3">
    <location>
        <begin position="113"/>
        <end position="218"/>
    </location>
</feature>
<feature type="compositionally biased region" description="Low complexity" evidence="1">
    <location>
        <begin position="254"/>
        <end position="263"/>
    </location>
</feature>
<accession>A0A9P9J9R8</accession>
<dbReference type="AlphaFoldDB" id="A0A9P9J9R8"/>
<dbReference type="OrthoDB" id="4095124at2759"/>
<dbReference type="Proteomes" id="UP000738349">
    <property type="component" value="Unassembled WGS sequence"/>
</dbReference>
<organism evidence="4 5">
    <name type="scientific">Dactylonectria macrodidyma</name>
    <dbReference type="NCBI Taxonomy" id="307937"/>
    <lineage>
        <taxon>Eukaryota</taxon>
        <taxon>Fungi</taxon>
        <taxon>Dikarya</taxon>
        <taxon>Ascomycota</taxon>
        <taxon>Pezizomycotina</taxon>
        <taxon>Sordariomycetes</taxon>
        <taxon>Hypocreomycetidae</taxon>
        <taxon>Hypocreales</taxon>
        <taxon>Nectriaceae</taxon>
        <taxon>Dactylonectria</taxon>
    </lineage>
</organism>
<keyword evidence="5" id="KW-1185">Reference proteome</keyword>
<feature type="compositionally biased region" description="Basic and acidic residues" evidence="1">
    <location>
        <begin position="329"/>
        <end position="338"/>
    </location>
</feature>
<dbReference type="GO" id="GO:0006338">
    <property type="term" value="P:chromatin remodeling"/>
    <property type="evidence" value="ECO:0007669"/>
    <property type="project" value="InterPro"/>
</dbReference>
<dbReference type="GO" id="GO:0031011">
    <property type="term" value="C:Ino80 complex"/>
    <property type="evidence" value="ECO:0007669"/>
    <property type="project" value="InterPro"/>
</dbReference>
<dbReference type="InterPro" id="IPR032742">
    <property type="entry name" value="Iec3_N"/>
</dbReference>
<feature type="region of interest" description="Disordered" evidence="1">
    <location>
        <begin position="214"/>
        <end position="338"/>
    </location>
</feature>
<evidence type="ECO:0000259" key="2">
    <source>
        <dbReference type="Pfam" id="PF14612"/>
    </source>
</evidence>
<evidence type="ECO:0000313" key="4">
    <source>
        <dbReference type="EMBL" id="KAH7148430.1"/>
    </source>
</evidence>
<gene>
    <name evidence="4" type="ORF">EDB81DRAFT_463105</name>
</gene>
<name>A0A9P9J9R8_9HYPO</name>
<dbReference type="EMBL" id="JAGMUV010000007">
    <property type="protein sequence ID" value="KAH7148430.1"/>
    <property type="molecule type" value="Genomic_DNA"/>
</dbReference>
<evidence type="ECO:0000313" key="5">
    <source>
        <dbReference type="Proteomes" id="UP000738349"/>
    </source>
</evidence>
<dbReference type="Pfam" id="PF14612">
    <property type="entry name" value="Ino80_Iec3"/>
    <property type="match status" value="1"/>
</dbReference>
<dbReference type="InterPro" id="IPR055449">
    <property type="entry name" value="Iec3-like_M"/>
</dbReference>
<feature type="domain" description="INO80 complex subunit 3 N-terminal" evidence="2">
    <location>
        <begin position="20"/>
        <end position="87"/>
    </location>
</feature>
<evidence type="ECO:0000259" key="3">
    <source>
        <dbReference type="Pfam" id="PF24244"/>
    </source>
</evidence>
<reference evidence="4" key="1">
    <citation type="journal article" date="2021" name="Nat. Commun.">
        <title>Genetic determinants of endophytism in the Arabidopsis root mycobiome.</title>
        <authorList>
            <person name="Mesny F."/>
            <person name="Miyauchi S."/>
            <person name="Thiergart T."/>
            <person name="Pickel B."/>
            <person name="Atanasova L."/>
            <person name="Karlsson M."/>
            <person name="Huettel B."/>
            <person name="Barry K.W."/>
            <person name="Haridas S."/>
            <person name="Chen C."/>
            <person name="Bauer D."/>
            <person name="Andreopoulos W."/>
            <person name="Pangilinan J."/>
            <person name="LaButti K."/>
            <person name="Riley R."/>
            <person name="Lipzen A."/>
            <person name="Clum A."/>
            <person name="Drula E."/>
            <person name="Henrissat B."/>
            <person name="Kohler A."/>
            <person name="Grigoriev I.V."/>
            <person name="Martin F.M."/>
            <person name="Hacquard S."/>
        </authorList>
    </citation>
    <scope>NUCLEOTIDE SEQUENCE</scope>
    <source>
        <strain evidence="4">MPI-CAGE-AT-0147</strain>
    </source>
</reference>
<evidence type="ECO:0000256" key="1">
    <source>
        <dbReference type="SAM" id="MobiDB-lite"/>
    </source>
</evidence>
<sequence>MDESPVKAEGGAARHRAGYKSWKKKYRKMRIVFDQKMNDGEELHKQEAKAAALVKRLAVENDRLLDILLEVNNSPQIPPEKQIDLSLEPPSDLKVAVLPMDRNRATRNSTAAKKLEDLISNVPHSSYNQAKDVLPAIVVDLKAPEGESHPADFLSADDIDNYIYEVDTRIDPDIQIPTLAPNAHPNINSPSHPNLKNPTSVTNWLRKHAPKIFLQDGEAQVDGEDGETGHTGGRKTRGGRGERGGRASTRGKRASIAARASATADRERGDWDASMDDDPDFGATPVGRGKRKRGDDDGGYKPRGSSTRPTKKKRKSEVDGTPSARKSKKEAAAAARDD</sequence>